<protein>
    <submittedName>
        <fullName evidence="1">Uncharacterized protein</fullName>
    </submittedName>
</protein>
<organism evidence="1">
    <name type="scientific">marine sediment metagenome</name>
    <dbReference type="NCBI Taxonomy" id="412755"/>
    <lineage>
        <taxon>unclassified sequences</taxon>
        <taxon>metagenomes</taxon>
        <taxon>ecological metagenomes</taxon>
    </lineage>
</organism>
<dbReference type="PROSITE" id="PS51257">
    <property type="entry name" value="PROKAR_LIPOPROTEIN"/>
    <property type="match status" value="1"/>
</dbReference>
<evidence type="ECO:0000313" key="1">
    <source>
        <dbReference type="EMBL" id="KKN55280.1"/>
    </source>
</evidence>
<gene>
    <name evidence="1" type="ORF">LCGC14_0583710</name>
</gene>
<accession>A0A0F9RFK6</accession>
<reference evidence="1" key="1">
    <citation type="journal article" date="2015" name="Nature">
        <title>Complex archaea that bridge the gap between prokaryotes and eukaryotes.</title>
        <authorList>
            <person name="Spang A."/>
            <person name="Saw J.H."/>
            <person name="Jorgensen S.L."/>
            <person name="Zaremba-Niedzwiedzka K."/>
            <person name="Martijn J."/>
            <person name="Lind A.E."/>
            <person name="van Eijk R."/>
            <person name="Schleper C."/>
            <person name="Guy L."/>
            <person name="Ettema T.J."/>
        </authorList>
    </citation>
    <scope>NUCLEOTIDE SEQUENCE</scope>
</reference>
<comment type="caution">
    <text evidence="1">The sequence shown here is derived from an EMBL/GenBank/DDBJ whole genome shotgun (WGS) entry which is preliminary data.</text>
</comment>
<name>A0A0F9RFK6_9ZZZZ</name>
<dbReference type="EMBL" id="LAZR01000891">
    <property type="protein sequence ID" value="KKN55280.1"/>
    <property type="molecule type" value="Genomic_DNA"/>
</dbReference>
<dbReference type="AlphaFoldDB" id="A0A0F9RFK6"/>
<proteinExistence type="predicted"/>
<sequence length="91" mass="9937">MRKLGLLLSLLVLVPFTMGGCAWLKGGPISLPVYKLQQPAVKAATESSASARDNWKDYKADDQKAFLEANAKAWDNLNRVYTPPEEGSTSP</sequence>